<keyword evidence="11" id="KW-1185">Reference proteome</keyword>
<accession>A0A9W7WFF3</accession>
<comment type="caution">
    <text evidence="10">The sequence shown here is derived from an EMBL/GenBank/DDBJ whole genome shotgun (WGS) entry which is preliminary data.</text>
</comment>
<evidence type="ECO:0000313" key="11">
    <source>
        <dbReference type="Proteomes" id="UP001059041"/>
    </source>
</evidence>
<feature type="non-terminal residue" evidence="10">
    <location>
        <position position="756"/>
    </location>
</feature>
<proteinExistence type="predicted"/>
<dbReference type="SMART" id="SM00698">
    <property type="entry name" value="MORN"/>
    <property type="match status" value="10"/>
</dbReference>
<keyword evidence="5" id="KW-0282">Flagellum</keyword>
<feature type="compositionally biased region" description="Acidic residues" evidence="9">
    <location>
        <begin position="32"/>
        <end position="41"/>
    </location>
</feature>
<dbReference type="GO" id="GO:0031514">
    <property type="term" value="C:motile cilium"/>
    <property type="evidence" value="ECO:0007669"/>
    <property type="project" value="UniProtKB-SubCell"/>
</dbReference>
<dbReference type="EMBL" id="JAFHDT010000018">
    <property type="protein sequence ID" value="KAI7797190.1"/>
    <property type="molecule type" value="Genomic_DNA"/>
</dbReference>
<evidence type="ECO:0000256" key="4">
    <source>
        <dbReference type="ARBA" id="ARBA00022737"/>
    </source>
</evidence>
<sequence>DKADRKKRSDRSTPEASFNKDLKQSYESSSESVEEHEDGETTPETCSAASMPPNEDHIRELSILHHIIVERYEGDKSGDVFHGQGVAYFQGGHEYKGSFSHGLLHGHGEYIWSDGLKYQGDFKSNVLMGCGTYSWPDGSTYEGEVHNGIRHGVGTYKCAKTNTVYTGQWCLGKRQGNGIMYYNQASTSWYEGDWINNSREGWGVRHYPSGNVYEGQWSNNVQHGEGKMKWIQLNQQYSGQWVNGIQVGNGTYTWFRKRVPCSLYPCMNEYSGEFVQRMRHGQGKFSYASGAVYSGEWRHDKKHRRGKYTFEDGRIYEGEFVKDCIVDFPAFTPGMSTPSTPYLPDDSDLPKRLLQSSTSSSLLGPDMALNIQTLLNRLPETHRDQELRQVEFAVLRHIGLLREIYSFYSSLGHEQTPDKTFPLTHLQFLHFLKDCKGHQHGMTLAQIDRLIKEEPDGVCSPFTTILPRECISYIIITAYHIYCKDIESSNNLLAVCFSKLTRQNIIPNAKNVKGPLFRHPVHSVVACNYTERCWNIYQALCKAKSAQTLTVRQFILMLKDLCIYDDELTVSKVLEIVSVEDLAVYDGTHSNLELEMTFLEFFEALLGCAEVKGEKIQTAENQSDTDHQDQTVIFHTIHFQPLPYSNNALIYSEAAEGTVSEVDLQGQIQKTQHVKVKELVKEERLKLKEKNRISLAESARQKEQCEAEGGQKDEDGDKGPDHYHSPPLPPPPMNHVNSTKSVVSKESPISQRKKKQ</sequence>
<dbReference type="PANTHER" id="PTHR46613">
    <property type="entry name" value="RADIAL SPOKE HEAD 10 HOMOLOG B-RELATED"/>
    <property type="match status" value="1"/>
</dbReference>
<evidence type="ECO:0000256" key="2">
    <source>
        <dbReference type="ARBA" id="ARBA00004430"/>
    </source>
</evidence>
<evidence type="ECO:0000256" key="6">
    <source>
        <dbReference type="ARBA" id="ARBA00023069"/>
    </source>
</evidence>
<feature type="region of interest" description="Disordered" evidence="9">
    <location>
        <begin position="1"/>
        <end position="53"/>
    </location>
</feature>
<evidence type="ECO:0000313" key="10">
    <source>
        <dbReference type="EMBL" id="KAI7797190.1"/>
    </source>
</evidence>
<feature type="region of interest" description="Disordered" evidence="9">
    <location>
        <begin position="695"/>
        <end position="756"/>
    </location>
</feature>
<evidence type="ECO:0000256" key="7">
    <source>
        <dbReference type="ARBA" id="ARBA00023212"/>
    </source>
</evidence>
<evidence type="ECO:0000256" key="5">
    <source>
        <dbReference type="ARBA" id="ARBA00022846"/>
    </source>
</evidence>
<dbReference type="AlphaFoldDB" id="A0A9W7WFF3"/>
<dbReference type="InterPro" id="IPR003409">
    <property type="entry name" value="MORN"/>
</dbReference>
<dbReference type="GO" id="GO:0005930">
    <property type="term" value="C:axoneme"/>
    <property type="evidence" value="ECO:0007669"/>
    <property type="project" value="UniProtKB-SubCell"/>
</dbReference>
<evidence type="ECO:0000256" key="8">
    <source>
        <dbReference type="ARBA" id="ARBA00023273"/>
    </source>
</evidence>
<feature type="compositionally biased region" description="Polar residues" evidence="9">
    <location>
        <begin position="735"/>
        <end position="750"/>
    </location>
</feature>
<keyword evidence="8" id="KW-0966">Cell projection</keyword>
<name>A0A9W7WFF3_TRIRA</name>
<keyword evidence="7" id="KW-0206">Cytoskeleton</keyword>
<evidence type="ECO:0000256" key="9">
    <source>
        <dbReference type="SAM" id="MobiDB-lite"/>
    </source>
</evidence>
<reference evidence="10" key="1">
    <citation type="submission" date="2021-02" db="EMBL/GenBank/DDBJ databases">
        <title>Comparative genomics reveals that relaxation of natural selection precedes convergent phenotypic evolution of cavefish.</title>
        <authorList>
            <person name="Peng Z."/>
        </authorList>
    </citation>
    <scope>NUCLEOTIDE SEQUENCE</scope>
    <source>
        <tissue evidence="10">Muscle</tissue>
    </source>
</reference>
<organism evidence="10 11">
    <name type="scientific">Triplophysa rosa</name>
    <name type="common">Cave loach</name>
    <dbReference type="NCBI Taxonomy" id="992332"/>
    <lineage>
        <taxon>Eukaryota</taxon>
        <taxon>Metazoa</taxon>
        <taxon>Chordata</taxon>
        <taxon>Craniata</taxon>
        <taxon>Vertebrata</taxon>
        <taxon>Euteleostomi</taxon>
        <taxon>Actinopterygii</taxon>
        <taxon>Neopterygii</taxon>
        <taxon>Teleostei</taxon>
        <taxon>Ostariophysi</taxon>
        <taxon>Cypriniformes</taxon>
        <taxon>Nemacheilidae</taxon>
        <taxon>Triplophysa</taxon>
    </lineage>
</organism>
<dbReference type="SUPFAM" id="SSF82185">
    <property type="entry name" value="Histone H3 K4-specific methyltransferase SET7/9 N-terminal domain"/>
    <property type="match status" value="2"/>
</dbReference>
<keyword evidence="6" id="KW-0969">Cilium</keyword>
<dbReference type="Proteomes" id="UP001059041">
    <property type="component" value="Linkage Group LG18"/>
</dbReference>
<evidence type="ECO:0000256" key="3">
    <source>
        <dbReference type="ARBA" id="ARBA00022490"/>
    </source>
</evidence>
<dbReference type="Pfam" id="PF02493">
    <property type="entry name" value="MORN"/>
    <property type="match status" value="10"/>
</dbReference>
<feature type="compositionally biased region" description="Basic and acidic residues" evidence="9">
    <location>
        <begin position="10"/>
        <end position="24"/>
    </location>
</feature>
<protein>
    <submittedName>
        <fullName evidence="10">Radial spoke head 10-like protein B</fullName>
    </submittedName>
</protein>
<dbReference type="Gene3D" id="2.20.110.10">
    <property type="entry name" value="Histone H3 K4-specific methyltransferase SET7/9 N-terminal domain"/>
    <property type="match status" value="3"/>
</dbReference>
<keyword evidence="4" id="KW-0677">Repeat</keyword>
<evidence type="ECO:0000256" key="1">
    <source>
        <dbReference type="ARBA" id="ARBA00004230"/>
    </source>
</evidence>
<comment type="subcellular location">
    <subcellularLocation>
        <location evidence="1">Cell projection</location>
        <location evidence="1">Cilium</location>
        <location evidence="1">Flagellum</location>
    </subcellularLocation>
    <subcellularLocation>
        <location evidence="2">Cytoplasm</location>
        <location evidence="2">Cytoskeleton</location>
        <location evidence="2">Cilium axoneme</location>
    </subcellularLocation>
</comment>
<keyword evidence="3" id="KW-0963">Cytoplasm</keyword>
<gene>
    <name evidence="10" type="ORF">IRJ41_019324</name>
</gene>
<dbReference type="PANTHER" id="PTHR46613:SF1">
    <property type="entry name" value="RADIAL SPOKE HEAD 10 HOMOLOG B-RELATED"/>
    <property type="match status" value="1"/>
</dbReference>
<feature type="compositionally biased region" description="Basic and acidic residues" evidence="9">
    <location>
        <begin position="699"/>
        <end position="724"/>
    </location>
</feature>